<name>G8DC55_9MICC</name>
<geneLocation type="plasmid" evidence="1">
    <name>pPRH</name>
</geneLocation>
<protein>
    <recommendedName>
        <fullName evidence="2">HNH nuclease domain-containing protein</fullName>
    </recommendedName>
</protein>
<reference evidence="1" key="1">
    <citation type="journal article" date="2012" name="FEMS Microbiol. Lett.">
        <title>Construction of Escherichia coli-Arthrobacter-Rhodococcus shuttle vectors based on a cryptic plasmid from Arthrobacter rhombi and investigation of their application for functional screening.</title>
        <authorList>
            <person name="Stanislauskiene R."/>
            <person name="Gasparaviciute R."/>
            <person name="Vaitekunas J."/>
            <person name="Meskiene R."/>
            <person name="Rutkiene R."/>
            <person name="Casaite V."/>
            <person name="Meskys R."/>
        </authorList>
    </citation>
    <scope>NUCLEOTIDE SEQUENCE</scope>
    <source>
        <strain evidence="1">PRH1</strain>
        <plasmid evidence="1">pPRH</plasmid>
    </source>
</reference>
<evidence type="ECO:0000313" key="1">
    <source>
        <dbReference type="EMBL" id="AER68055.1"/>
    </source>
</evidence>
<keyword evidence="1" id="KW-0614">Plasmid</keyword>
<organism evidence="1">
    <name type="scientific">Arthrobacter rhombi</name>
    <dbReference type="NCBI Taxonomy" id="71253"/>
    <lineage>
        <taxon>Bacteria</taxon>
        <taxon>Bacillati</taxon>
        <taxon>Actinomycetota</taxon>
        <taxon>Actinomycetes</taxon>
        <taxon>Micrococcales</taxon>
        <taxon>Micrococcaceae</taxon>
        <taxon>Arthrobacter</taxon>
    </lineage>
</organism>
<dbReference type="AlphaFoldDB" id="G8DC55"/>
<sequence length="233" mass="26184">MCSRVGCDLPARSRNYCATHARGWLRLYDGDRCDWSGCNEILAYDVWWQPRHLTGPSQGKLKKIDGRTMDTGQGRLSYCRWHEVEHLRPSPKIEALNRSRLGAGLVGQGDCWMPKESIPSHKNGAAKFAPEGSNGVLEWAYHRAVWDLLMGGHRQRQELDHLTGCQGGARCAAPFHLQPVTHAENMSRRRFRNEAKKAGNPFTPNRCGPPLNLQAVGSMEVQVFAVEFELPLP</sequence>
<evidence type="ECO:0008006" key="2">
    <source>
        <dbReference type="Google" id="ProtNLM"/>
    </source>
</evidence>
<dbReference type="EMBL" id="HQ624979">
    <property type="protein sequence ID" value="AER68055.1"/>
    <property type="molecule type" value="Genomic_DNA"/>
</dbReference>
<accession>G8DC55</accession>
<proteinExistence type="predicted"/>